<reference evidence="1" key="1">
    <citation type="submission" date="2023-05" db="EMBL/GenBank/DDBJ databases">
        <authorList>
            <person name="Stuckert A."/>
        </authorList>
    </citation>
    <scope>NUCLEOTIDE SEQUENCE</scope>
</reference>
<dbReference type="Proteomes" id="UP001162483">
    <property type="component" value="Unassembled WGS sequence"/>
</dbReference>
<keyword evidence="2" id="KW-1185">Reference proteome</keyword>
<name>A0ABN9BIF1_9NEOB</name>
<dbReference type="EMBL" id="CATNWA010004236">
    <property type="protein sequence ID" value="CAI9547348.1"/>
    <property type="molecule type" value="Genomic_DNA"/>
</dbReference>
<accession>A0ABN9BIF1</accession>
<gene>
    <name evidence="1" type="ORF">SPARVUS_LOCUS2968743</name>
</gene>
<organism evidence="1 2">
    <name type="scientific">Staurois parvus</name>
    <dbReference type="NCBI Taxonomy" id="386267"/>
    <lineage>
        <taxon>Eukaryota</taxon>
        <taxon>Metazoa</taxon>
        <taxon>Chordata</taxon>
        <taxon>Craniata</taxon>
        <taxon>Vertebrata</taxon>
        <taxon>Euteleostomi</taxon>
        <taxon>Amphibia</taxon>
        <taxon>Batrachia</taxon>
        <taxon>Anura</taxon>
        <taxon>Neobatrachia</taxon>
        <taxon>Ranoidea</taxon>
        <taxon>Ranidae</taxon>
        <taxon>Staurois</taxon>
    </lineage>
</organism>
<protein>
    <submittedName>
        <fullName evidence="1">Uncharacterized protein</fullName>
    </submittedName>
</protein>
<proteinExistence type="predicted"/>
<comment type="caution">
    <text evidence="1">The sequence shown here is derived from an EMBL/GenBank/DDBJ whole genome shotgun (WGS) entry which is preliminary data.</text>
</comment>
<evidence type="ECO:0000313" key="2">
    <source>
        <dbReference type="Proteomes" id="UP001162483"/>
    </source>
</evidence>
<evidence type="ECO:0000313" key="1">
    <source>
        <dbReference type="EMBL" id="CAI9547348.1"/>
    </source>
</evidence>
<sequence>MANILYGQVWYSGGVQHPMRVQEWSMYSQGWRDGNDHAQYVTVWGDLLGVQIVKYKVGS</sequence>